<evidence type="ECO:0000313" key="9">
    <source>
        <dbReference type="EnsemblProtists" id="HpaP812707"/>
    </source>
</evidence>
<dbReference type="eggNOG" id="KOG3365">
    <property type="taxonomic scope" value="Eukaryota"/>
</dbReference>
<keyword evidence="4" id="KW-0679">Respiratory chain</keyword>
<dbReference type="EnsemblProtists" id="HpaT812707">
    <property type="protein sequence ID" value="HpaP812707"/>
    <property type="gene ID" value="HpaG812707"/>
</dbReference>
<evidence type="ECO:0000256" key="7">
    <source>
        <dbReference type="ARBA" id="ARBA00023128"/>
    </source>
</evidence>
<dbReference type="InParanoid" id="M4C102"/>
<organism evidence="9 10">
    <name type="scientific">Hyaloperonospora arabidopsidis (strain Emoy2)</name>
    <name type="common">Downy mildew agent</name>
    <name type="synonym">Peronospora arabidopsidis</name>
    <dbReference type="NCBI Taxonomy" id="559515"/>
    <lineage>
        <taxon>Eukaryota</taxon>
        <taxon>Sar</taxon>
        <taxon>Stramenopiles</taxon>
        <taxon>Oomycota</taxon>
        <taxon>Peronosporomycetes</taxon>
        <taxon>Peronosporales</taxon>
        <taxon>Peronosporaceae</taxon>
        <taxon>Hyaloperonospora</taxon>
    </lineage>
</organism>
<evidence type="ECO:0000256" key="2">
    <source>
        <dbReference type="ARBA" id="ARBA00010261"/>
    </source>
</evidence>
<evidence type="ECO:0000256" key="6">
    <source>
        <dbReference type="ARBA" id="ARBA00022982"/>
    </source>
</evidence>
<dbReference type="VEuPathDB" id="FungiDB:HpaG812707"/>
<keyword evidence="6" id="KW-0249">Electron transport</keyword>
<evidence type="ECO:0000256" key="8">
    <source>
        <dbReference type="ARBA" id="ARBA00023136"/>
    </source>
</evidence>
<reference evidence="10" key="1">
    <citation type="journal article" date="2010" name="Science">
        <title>Signatures of adaptation to obligate biotrophy in the Hyaloperonospora arabidopsidis genome.</title>
        <authorList>
            <person name="Baxter L."/>
            <person name="Tripathy S."/>
            <person name="Ishaque N."/>
            <person name="Boot N."/>
            <person name="Cabral A."/>
            <person name="Kemen E."/>
            <person name="Thines M."/>
            <person name="Ah-Fong A."/>
            <person name="Anderson R."/>
            <person name="Badejoko W."/>
            <person name="Bittner-Eddy P."/>
            <person name="Boore J.L."/>
            <person name="Chibucos M.C."/>
            <person name="Coates M."/>
            <person name="Dehal P."/>
            <person name="Delehaunty K."/>
            <person name="Dong S."/>
            <person name="Downton P."/>
            <person name="Dumas B."/>
            <person name="Fabro G."/>
            <person name="Fronick C."/>
            <person name="Fuerstenberg S.I."/>
            <person name="Fulton L."/>
            <person name="Gaulin E."/>
            <person name="Govers F."/>
            <person name="Hughes L."/>
            <person name="Humphray S."/>
            <person name="Jiang R.H."/>
            <person name="Judelson H."/>
            <person name="Kamoun S."/>
            <person name="Kyung K."/>
            <person name="Meijer H."/>
            <person name="Minx P."/>
            <person name="Morris P."/>
            <person name="Nelson J."/>
            <person name="Phuntumart V."/>
            <person name="Qutob D."/>
            <person name="Rehmany A."/>
            <person name="Rougon-Cardoso A."/>
            <person name="Ryden P."/>
            <person name="Torto-Alalibo T."/>
            <person name="Studholme D."/>
            <person name="Wang Y."/>
            <person name="Win J."/>
            <person name="Wood J."/>
            <person name="Clifton S.W."/>
            <person name="Rogers J."/>
            <person name="Van den Ackerveken G."/>
            <person name="Jones J.D."/>
            <person name="McDowell J.M."/>
            <person name="Beynon J."/>
            <person name="Tyler B.M."/>
        </authorList>
    </citation>
    <scope>NUCLEOTIDE SEQUENCE [LARGE SCALE GENOMIC DNA]</scope>
    <source>
        <strain evidence="10">Emoy2</strain>
    </source>
</reference>
<keyword evidence="8" id="KW-0472">Membrane</keyword>
<evidence type="ECO:0000256" key="4">
    <source>
        <dbReference type="ARBA" id="ARBA00022660"/>
    </source>
</evidence>
<comment type="subcellular location">
    <subcellularLocation>
        <location evidence="1">Mitochondrion inner membrane</location>
        <topology evidence="1">Peripheral membrane protein</topology>
        <orientation evidence="1">Matrix side</orientation>
    </subcellularLocation>
</comment>
<reference evidence="9" key="2">
    <citation type="submission" date="2015-06" db="UniProtKB">
        <authorList>
            <consortium name="EnsemblProtists"/>
        </authorList>
    </citation>
    <scope>IDENTIFICATION</scope>
    <source>
        <strain evidence="9">Emoy2</strain>
    </source>
</reference>
<evidence type="ECO:0000313" key="10">
    <source>
        <dbReference type="Proteomes" id="UP000011713"/>
    </source>
</evidence>
<accession>M4C102</accession>
<evidence type="ECO:0000256" key="5">
    <source>
        <dbReference type="ARBA" id="ARBA00022792"/>
    </source>
</evidence>
<dbReference type="GO" id="GO:0005743">
    <property type="term" value="C:mitochondrial inner membrane"/>
    <property type="evidence" value="ECO:0007669"/>
    <property type="project" value="UniProtKB-SubCell"/>
</dbReference>
<dbReference type="PANTHER" id="PTHR12653:SF0">
    <property type="entry name" value="NADH DEHYDROGENASE [UBIQUINONE] 1 ALPHA SUBCOMPLEX SUBUNIT 5"/>
    <property type="match status" value="1"/>
</dbReference>
<name>M4C102_HYAAE</name>
<dbReference type="InterPro" id="IPR006806">
    <property type="entry name" value="NDUFA5"/>
</dbReference>
<dbReference type="HOGENOM" id="CLU_099943_1_1_1"/>
<keyword evidence="3" id="KW-0813">Transport</keyword>
<evidence type="ECO:0000256" key="3">
    <source>
        <dbReference type="ARBA" id="ARBA00022448"/>
    </source>
</evidence>
<keyword evidence="7" id="KW-0496">Mitochondrion</keyword>
<keyword evidence="5" id="KW-0999">Mitochondrion inner membrane</keyword>
<sequence length="143" mass="16507">MFVTRMLRMAATKTSTGLVGLNVNPNARQDLIQIYRRTLEEVKVRFVPIAPCLYQHLYPLPPLLLLLLLQILPPEAKNYRNAVEQITNFRLNVVEKNEDENVIERTINCGQLEELIEQAEDELSVIPVYIEHKLWESPVEAAK</sequence>
<dbReference type="EMBL" id="JH598088">
    <property type="status" value="NOT_ANNOTATED_CDS"/>
    <property type="molecule type" value="Genomic_DNA"/>
</dbReference>
<keyword evidence="10" id="KW-1185">Reference proteome</keyword>
<dbReference type="STRING" id="559515.M4C102"/>
<proteinExistence type="inferred from homology"/>
<dbReference type="Pfam" id="PF04716">
    <property type="entry name" value="ETC_C1_NDUFA5"/>
    <property type="match status" value="1"/>
</dbReference>
<protein>
    <submittedName>
        <fullName evidence="9">Uncharacterized protein</fullName>
    </submittedName>
</protein>
<dbReference type="GO" id="GO:0022904">
    <property type="term" value="P:respiratory electron transport chain"/>
    <property type="evidence" value="ECO:0007669"/>
    <property type="project" value="InterPro"/>
</dbReference>
<dbReference type="Proteomes" id="UP000011713">
    <property type="component" value="Unassembled WGS sequence"/>
</dbReference>
<dbReference type="OMA" id="ENQWKWP"/>
<dbReference type="PANTHER" id="PTHR12653">
    <property type="entry name" value="NADH-UBIQUINONE OXIDOREDUCTASE 13 KD-B SUBUNIT"/>
    <property type="match status" value="1"/>
</dbReference>
<dbReference type="AlphaFoldDB" id="M4C102"/>
<comment type="similarity">
    <text evidence="2">Belongs to the complex I NDUFA5 subunit family.</text>
</comment>
<evidence type="ECO:0000256" key="1">
    <source>
        <dbReference type="ARBA" id="ARBA00004443"/>
    </source>
</evidence>